<gene>
    <name evidence="14" type="ORF">KUTeg_010212</name>
</gene>
<dbReference type="PANTHER" id="PTHR11537">
    <property type="entry name" value="VOLTAGE-GATED POTASSIUM CHANNEL"/>
    <property type="match status" value="1"/>
</dbReference>
<evidence type="ECO:0000259" key="12">
    <source>
        <dbReference type="Pfam" id="PF00520"/>
    </source>
</evidence>
<evidence type="ECO:0000256" key="1">
    <source>
        <dbReference type="ARBA" id="ARBA00004141"/>
    </source>
</evidence>
<dbReference type="Pfam" id="PF02214">
    <property type="entry name" value="BTB_2"/>
    <property type="match status" value="1"/>
</dbReference>
<keyword evidence="7 11" id="KW-1133">Transmembrane helix</keyword>
<feature type="transmembrane region" description="Helical" evidence="11">
    <location>
        <begin position="495"/>
        <end position="515"/>
    </location>
</feature>
<evidence type="ECO:0000313" key="15">
    <source>
        <dbReference type="Proteomes" id="UP001217089"/>
    </source>
</evidence>
<feature type="domain" description="Potassium channel tetramerisation-type BTB" evidence="13">
    <location>
        <begin position="9"/>
        <end position="100"/>
    </location>
</feature>
<keyword evidence="6" id="KW-0630">Potassium</keyword>
<comment type="subcellular location">
    <subcellularLocation>
        <location evidence="1">Membrane</location>
        <topology evidence="1">Multi-pass membrane protein</topology>
    </subcellularLocation>
</comment>
<feature type="domain" description="Ion transport" evidence="12">
    <location>
        <begin position="399"/>
        <end position="525"/>
    </location>
</feature>
<dbReference type="PRINTS" id="PR01498">
    <property type="entry name" value="SHAWCHANNEL"/>
</dbReference>
<evidence type="ECO:0000256" key="3">
    <source>
        <dbReference type="ARBA" id="ARBA00022538"/>
    </source>
</evidence>
<feature type="transmembrane region" description="Helical" evidence="11">
    <location>
        <begin position="437"/>
        <end position="458"/>
    </location>
</feature>
<dbReference type="Gene3D" id="1.10.287.70">
    <property type="match status" value="1"/>
</dbReference>
<proteinExistence type="predicted"/>
<dbReference type="PRINTS" id="PR00169">
    <property type="entry name" value="KCHANNEL"/>
</dbReference>
<name>A0ABQ9F692_TEGGR</name>
<keyword evidence="8" id="KW-0406">Ion transport</keyword>
<evidence type="ECO:0000256" key="10">
    <source>
        <dbReference type="ARBA" id="ARBA00023303"/>
    </source>
</evidence>
<evidence type="ECO:0000256" key="7">
    <source>
        <dbReference type="ARBA" id="ARBA00022989"/>
    </source>
</evidence>
<evidence type="ECO:0000256" key="2">
    <source>
        <dbReference type="ARBA" id="ARBA00022448"/>
    </source>
</evidence>
<feature type="transmembrane region" description="Helical" evidence="11">
    <location>
        <begin position="228"/>
        <end position="248"/>
    </location>
</feature>
<dbReference type="Pfam" id="PF00520">
    <property type="entry name" value="Ion_trans"/>
    <property type="match status" value="1"/>
</dbReference>
<dbReference type="PANTHER" id="PTHR11537:SF254">
    <property type="entry name" value="POTASSIUM VOLTAGE-GATED CHANNEL PROTEIN SHAB"/>
    <property type="match status" value="1"/>
</dbReference>
<reference evidence="14 15" key="1">
    <citation type="submission" date="2022-12" db="EMBL/GenBank/DDBJ databases">
        <title>Chromosome-level genome of Tegillarca granosa.</title>
        <authorList>
            <person name="Kim J."/>
        </authorList>
    </citation>
    <scope>NUCLEOTIDE SEQUENCE [LARGE SCALE GENOMIC DNA]</scope>
    <source>
        <strain evidence="14">Teg-2019</strain>
        <tissue evidence="14">Adductor muscle</tissue>
    </source>
</reference>
<protein>
    <submittedName>
        <fullName evidence="14">Uncharacterized protein</fullName>
    </submittedName>
</protein>
<evidence type="ECO:0000256" key="11">
    <source>
        <dbReference type="SAM" id="Phobius"/>
    </source>
</evidence>
<keyword evidence="5" id="KW-0631">Potassium channel</keyword>
<keyword evidence="3" id="KW-0633">Potassium transport</keyword>
<organism evidence="14 15">
    <name type="scientific">Tegillarca granosa</name>
    <name type="common">Malaysian cockle</name>
    <name type="synonym">Anadara granosa</name>
    <dbReference type="NCBI Taxonomy" id="220873"/>
    <lineage>
        <taxon>Eukaryota</taxon>
        <taxon>Metazoa</taxon>
        <taxon>Spiralia</taxon>
        <taxon>Lophotrochozoa</taxon>
        <taxon>Mollusca</taxon>
        <taxon>Bivalvia</taxon>
        <taxon>Autobranchia</taxon>
        <taxon>Pteriomorphia</taxon>
        <taxon>Arcoida</taxon>
        <taxon>Arcoidea</taxon>
        <taxon>Arcidae</taxon>
        <taxon>Tegillarca</taxon>
    </lineage>
</organism>
<dbReference type="InterPro" id="IPR003131">
    <property type="entry name" value="T1-type_BTB"/>
</dbReference>
<evidence type="ECO:0000256" key="4">
    <source>
        <dbReference type="ARBA" id="ARBA00022692"/>
    </source>
</evidence>
<dbReference type="InterPro" id="IPR028325">
    <property type="entry name" value="VG_K_chnl"/>
</dbReference>
<keyword evidence="4 11" id="KW-0812">Transmembrane</keyword>
<keyword evidence="10" id="KW-0407">Ion channel</keyword>
<evidence type="ECO:0000256" key="5">
    <source>
        <dbReference type="ARBA" id="ARBA00022826"/>
    </source>
</evidence>
<keyword evidence="2" id="KW-0813">Transport</keyword>
<keyword evidence="9 11" id="KW-0472">Membrane</keyword>
<evidence type="ECO:0000313" key="14">
    <source>
        <dbReference type="EMBL" id="KAJ8312839.1"/>
    </source>
</evidence>
<evidence type="ECO:0000256" key="9">
    <source>
        <dbReference type="ARBA" id="ARBA00023136"/>
    </source>
</evidence>
<dbReference type="Proteomes" id="UP001217089">
    <property type="component" value="Unassembled WGS sequence"/>
</dbReference>
<feature type="transmembrane region" description="Helical" evidence="11">
    <location>
        <begin position="395"/>
        <end position="416"/>
    </location>
</feature>
<evidence type="ECO:0000259" key="13">
    <source>
        <dbReference type="Pfam" id="PF02214"/>
    </source>
</evidence>
<dbReference type="InterPro" id="IPR003974">
    <property type="entry name" value="K_chnl_volt-dep_Kv3"/>
</dbReference>
<dbReference type="SUPFAM" id="SSF54695">
    <property type="entry name" value="POZ domain"/>
    <property type="match status" value="1"/>
</dbReference>
<accession>A0ABQ9F692</accession>
<dbReference type="Gene3D" id="3.30.710.10">
    <property type="entry name" value="Potassium Channel Kv1.1, Chain A"/>
    <property type="match status" value="1"/>
</dbReference>
<dbReference type="EMBL" id="JARBDR010000440">
    <property type="protein sequence ID" value="KAJ8312839.1"/>
    <property type="molecule type" value="Genomic_DNA"/>
</dbReference>
<dbReference type="InterPro" id="IPR011333">
    <property type="entry name" value="SKP1/BTB/POZ_sf"/>
</dbReference>
<evidence type="ECO:0000256" key="6">
    <source>
        <dbReference type="ARBA" id="ARBA00022958"/>
    </source>
</evidence>
<evidence type="ECO:0000256" key="8">
    <source>
        <dbReference type="ARBA" id="ARBA00023065"/>
    </source>
</evidence>
<sequence length="557" mass="64937">MLERTDNKICINVGGVRFVTKKDTFNTLPDTKLFALYENFGDYYDQNNKEFFFDCDPNVFASVLGMYRNGSLHIPQGLCGVHIKEELSFWGISETNISPCCWKSYYKSFNDLEDHSFLKEEIAFTQKKDQRIEAEYKHRCKRFVHKIREPIWLFLMNPKSSKCSKVCVVNVFLGKLYNKYSRHGNLCMGAFSVSALKQVQELMPVHQLRLKKLLKCVYHAYKLRNEFMFCYIWHLIYMTIVLLSLSIYCFDHVEYFQEDMNKNYNRSSGIAKKTLNDFVKDINENRIHNTTTASELDVNLDKPNRTFSPETVSNKSVKMKNDWKENSVVNGSIYTDESWRGKGTFIRHTVEKELILPFFAIDSLTFHLGKQWSSLIQECGDFCDLTKLRDGSATLFYFLVVGNVLLVFRNFRFFMIGRLNSGFNILLVAVRRSKRELLVFTITILFNAMIFAGFIFYAEDEESIANFFDACYWAIVTMTTVGYGDIRPKYPMGKFVAALCSISGLFLLTMPVSVISGNFNQLYRRYNYIEYQNKSKKKNQSKNSNTNNCVQCRKCCL</sequence>
<keyword evidence="15" id="KW-1185">Reference proteome</keyword>
<dbReference type="SUPFAM" id="SSF81324">
    <property type="entry name" value="Voltage-gated potassium channels"/>
    <property type="match status" value="1"/>
</dbReference>
<comment type="caution">
    <text evidence="14">The sequence shown here is derived from an EMBL/GenBank/DDBJ whole genome shotgun (WGS) entry which is preliminary data.</text>
</comment>
<dbReference type="InterPro" id="IPR005821">
    <property type="entry name" value="Ion_trans_dom"/>
</dbReference>